<dbReference type="InterPro" id="IPR036291">
    <property type="entry name" value="NAD(P)-bd_dom_sf"/>
</dbReference>
<dbReference type="PANTHER" id="PTHR47129:SF1">
    <property type="entry name" value="NMRA-LIKE DOMAIN-CONTAINING PROTEIN"/>
    <property type="match status" value="1"/>
</dbReference>
<dbReference type="Pfam" id="PF13460">
    <property type="entry name" value="NAD_binding_10"/>
    <property type="match status" value="1"/>
</dbReference>
<accession>A0A2A9ESF1</accession>
<dbReference type="Proteomes" id="UP000224130">
    <property type="component" value="Unassembled WGS sequence"/>
</dbReference>
<dbReference type="EMBL" id="PDJJ01000001">
    <property type="protein sequence ID" value="PFG41486.1"/>
    <property type="molecule type" value="Genomic_DNA"/>
</dbReference>
<sequence>MTASTLAVTGATGQLGGMVTRALDARGVPHRLVVRDPASPRLPQHPHVADVRAAEFGDLDAVREALAGVDVVLMVSASESADRLAQHRTFVDGAAAAGVGHVVYTSFLGAAPDATFTLARDHHATEQHLRDSGMAWTFLRDSFYLDFIEAMVGDDGVIRGPAGDGACAFVTRADVARAATAVLTDPGPHAGRTYDLTGPEALTLDDAASVLTAVRGTPVTYHDETLAEAYASRAPYGAPDWQVDAWVSTYTAIASGVMAQVSDAVEHLTGRAPTGLEQFLRDARA</sequence>
<dbReference type="Gene3D" id="3.90.25.10">
    <property type="entry name" value="UDP-galactose 4-epimerase, domain 1"/>
    <property type="match status" value="1"/>
</dbReference>
<dbReference type="AlphaFoldDB" id="A0A2A9ESF1"/>
<dbReference type="InterPro" id="IPR016040">
    <property type="entry name" value="NAD(P)-bd_dom"/>
</dbReference>
<evidence type="ECO:0000313" key="2">
    <source>
        <dbReference type="EMBL" id="PFG41486.1"/>
    </source>
</evidence>
<dbReference type="PANTHER" id="PTHR47129">
    <property type="entry name" value="QUINONE OXIDOREDUCTASE 2"/>
    <property type="match status" value="1"/>
</dbReference>
<dbReference type="RefSeq" id="WP_098461977.1">
    <property type="nucleotide sequence ID" value="NZ_PDJJ01000001.1"/>
</dbReference>
<gene>
    <name evidence="2" type="ORF">ATJ88_0125</name>
</gene>
<name>A0A2A9ESF1_9MICO</name>
<keyword evidence="3" id="KW-1185">Reference proteome</keyword>
<feature type="domain" description="NAD(P)-binding" evidence="1">
    <location>
        <begin position="10"/>
        <end position="186"/>
    </location>
</feature>
<dbReference type="OrthoDB" id="5510591at2"/>
<dbReference type="Gene3D" id="3.40.50.720">
    <property type="entry name" value="NAD(P)-binding Rossmann-like Domain"/>
    <property type="match status" value="1"/>
</dbReference>
<protein>
    <submittedName>
        <fullName evidence="2">Uncharacterized protein YbjT (DUF2867 family)</fullName>
    </submittedName>
</protein>
<dbReference type="CDD" id="cd05269">
    <property type="entry name" value="TMR_SDR_a"/>
    <property type="match status" value="1"/>
</dbReference>
<organism evidence="2 3">
    <name type="scientific">Isoptericola jiangsuensis</name>
    <dbReference type="NCBI Taxonomy" id="548579"/>
    <lineage>
        <taxon>Bacteria</taxon>
        <taxon>Bacillati</taxon>
        <taxon>Actinomycetota</taxon>
        <taxon>Actinomycetes</taxon>
        <taxon>Micrococcales</taxon>
        <taxon>Promicromonosporaceae</taxon>
        <taxon>Isoptericola</taxon>
    </lineage>
</organism>
<reference evidence="2 3" key="1">
    <citation type="submission" date="2017-10" db="EMBL/GenBank/DDBJ databases">
        <title>Sequencing the genomes of 1000 actinobacteria strains.</title>
        <authorList>
            <person name="Klenk H.-P."/>
        </authorList>
    </citation>
    <scope>NUCLEOTIDE SEQUENCE [LARGE SCALE GENOMIC DNA]</scope>
    <source>
        <strain evidence="2 3">DSM 21863</strain>
    </source>
</reference>
<dbReference type="SUPFAM" id="SSF51735">
    <property type="entry name" value="NAD(P)-binding Rossmann-fold domains"/>
    <property type="match status" value="1"/>
</dbReference>
<dbReference type="InterPro" id="IPR052718">
    <property type="entry name" value="NmrA-type_oxidoreductase"/>
</dbReference>
<evidence type="ECO:0000313" key="3">
    <source>
        <dbReference type="Proteomes" id="UP000224130"/>
    </source>
</evidence>
<comment type="caution">
    <text evidence="2">The sequence shown here is derived from an EMBL/GenBank/DDBJ whole genome shotgun (WGS) entry which is preliminary data.</text>
</comment>
<proteinExistence type="predicted"/>
<evidence type="ECO:0000259" key="1">
    <source>
        <dbReference type="Pfam" id="PF13460"/>
    </source>
</evidence>